<feature type="region of interest" description="Disordered" evidence="1">
    <location>
        <begin position="204"/>
        <end position="240"/>
    </location>
</feature>
<keyword evidence="3" id="KW-1185">Reference proteome</keyword>
<dbReference type="EMBL" id="ML986501">
    <property type="protein sequence ID" value="KAF2274681.1"/>
    <property type="molecule type" value="Genomic_DNA"/>
</dbReference>
<organism evidence="2 3">
    <name type="scientific">Westerdykella ornata</name>
    <dbReference type="NCBI Taxonomy" id="318751"/>
    <lineage>
        <taxon>Eukaryota</taxon>
        <taxon>Fungi</taxon>
        <taxon>Dikarya</taxon>
        <taxon>Ascomycota</taxon>
        <taxon>Pezizomycotina</taxon>
        <taxon>Dothideomycetes</taxon>
        <taxon>Pleosporomycetidae</taxon>
        <taxon>Pleosporales</taxon>
        <taxon>Sporormiaceae</taxon>
        <taxon>Westerdykella</taxon>
    </lineage>
</organism>
<reference evidence="2" key="1">
    <citation type="journal article" date="2020" name="Stud. Mycol.">
        <title>101 Dothideomycetes genomes: a test case for predicting lifestyles and emergence of pathogens.</title>
        <authorList>
            <person name="Haridas S."/>
            <person name="Albert R."/>
            <person name="Binder M."/>
            <person name="Bloem J."/>
            <person name="Labutti K."/>
            <person name="Salamov A."/>
            <person name="Andreopoulos B."/>
            <person name="Baker S."/>
            <person name="Barry K."/>
            <person name="Bills G."/>
            <person name="Bluhm B."/>
            <person name="Cannon C."/>
            <person name="Castanera R."/>
            <person name="Culley D."/>
            <person name="Daum C."/>
            <person name="Ezra D."/>
            <person name="Gonzalez J."/>
            <person name="Henrissat B."/>
            <person name="Kuo A."/>
            <person name="Liang C."/>
            <person name="Lipzen A."/>
            <person name="Lutzoni F."/>
            <person name="Magnuson J."/>
            <person name="Mondo S."/>
            <person name="Nolan M."/>
            <person name="Ohm R."/>
            <person name="Pangilinan J."/>
            <person name="Park H.-J."/>
            <person name="Ramirez L."/>
            <person name="Alfaro M."/>
            <person name="Sun H."/>
            <person name="Tritt A."/>
            <person name="Yoshinaga Y."/>
            <person name="Zwiers L.-H."/>
            <person name="Turgeon B."/>
            <person name="Goodwin S."/>
            <person name="Spatafora J."/>
            <person name="Crous P."/>
            <person name="Grigoriev I."/>
        </authorList>
    </citation>
    <scope>NUCLEOTIDE SEQUENCE</scope>
    <source>
        <strain evidence="2">CBS 379.55</strain>
    </source>
</reference>
<evidence type="ECO:0000256" key="1">
    <source>
        <dbReference type="SAM" id="MobiDB-lite"/>
    </source>
</evidence>
<evidence type="ECO:0000313" key="3">
    <source>
        <dbReference type="Proteomes" id="UP000800097"/>
    </source>
</evidence>
<feature type="region of interest" description="Disordered" evidence="1">
    <location>
        <begin position="157"/>
        <end position="184"/>
    </location>
</feature>
<dbReference type="Proteomes" id="UP000800097">
    <property type="component" value="Unassembled WGS sequence"/>
</dbReference>
<dbReference type="RefSeq" id="XP_033652220.1">
    <property type="nucleotide sequence ID" value="XM_033798742.1"/>
</dbReference>
<accession>A0A6A6JDP7</accession>
<protein>
    <submittedName>
        <fullName evidence="2">Uncharacterized protein</fullName>
    </submittedName>
</protein>
<evidence type="ECO:0000313" key="2">
    <source>
        <dbReference type="EMBL" id="KAF2274681.1"/>
    </source>
</evidence>
<proteinExistence type="predicted"/>
<name>A0A6A6JDP7_WESOR</name>
<sequence length="321" mass="35933">MSGLLLGAISLGIDAARLLGKFAQLWEDSNASCAQPVPSLSQPRKVTPHMRKLFLVAERLTWDYAVVSSREREQNEQLTWEVNYELGILEPFVEDAEQVPGGKKSRLNKWYPYQNQHEMKLAMSLISMDAGLTEVSWSLWYGLQMNIQRVLGHEEDVSNRNNSAPRDYAVSEERSGLNTGMDTRSDGVFEFDVTRSPDDALFDTSTIVPDVGIPTPPSSSSNPSKETTRPATDAMSSSKSIHPALATRIAAGPTVERQVPCSNDDKRIISYKTLQDFYSLLEQIERTSYLGALFLEAYAEHLRDDACRDCWLKHNIVGEAK</sequence>
<dbReference type="GeneID" id="54551917"/>
<dbReference type="OrthoDB" id="3650630at2759"/>
<dbReference type="AlphaFoldDB" id="A0A6A6JDP7"/>
<gene>
    <name evidence="2" type="ORF">EI97DRAFT_434916</name>
</gene>